<feature type="compositionally biased region" description="Basic residues" evidence="1">
    <location>
        <begin position="50"/>
        <end position="62"/>
    </location>
</feature>
<evidence type="ECO:0000256" key="1">
    <source>
        <dbReference type="SAM" id="MobiDB-lite"/>
    </source>
</evidence>
<keyword evidence="3" id="KW-1185">Reference proteome</keyword>
<protein>
    <submittedName>
        <fullName evidence="2">Uncharacterized protein</fullName>
    </submittedName>
</protein>
<name>A0ABP9LI96_9RHOB</name>
<dbReference type="EMBL" id="BAABHW010000003">
    <property type="protein sequence ID" value="GAA5076491.1"/>
    <property type="molecule type" value="Genomic_DNA"/>
</dbReference>
<sequence length="74" mass="7676">MAALGIGMDDIGIAHIDDPRPRPEIGDVILVVIGPGMANAKSVEASRIARGPKRAPARHRVPKSNGAPRMATSA</sequence>
<accession>A0ABP9LI96</accession>
<comment type="caution">
    <text evidence="2">The sequence shown here is derived from an EMBL/GenBank/DDBJ whole genome shotgun (WGS) entry which is preliminary data.</text>
</comment>
<evidence type="ECO:0000313" key="3">
    <source>
        <dbReference type="Proteomes" id="UP001499910"/>
    </source>
</evidence>
<dbReference type="Proteomes" id="UP001499910">
    <property type="component" value="Unassembled WGS sequence"/>
</dbReference>
<evidence type="ECO:0000313" key="2">
    <source>
        <dbReference type="EMBL" id="GAA5076491.1"/>
    </source>
</evidence>
<proteinExistence type="predicted"/>
<feature type="region of interest" description="Disordered" evidence="1">
    <location>
        <begin position="45"/>
        <end position="74"/>
    </location>
</feature>
<gene>
    <name evidence="2" type="ORF">GCM10023209_25740</name>
</gene>
<organism evidence="2 3">
    <name type="scientific">[Roseibacterium] beibuensis</name>
    <dbReference type="NCBI Taxonomy" id="1193142"/>
    <lineage>
        <taxon>Bacteria</taxon>
        <taxon>Pseudomonadati</taxon>
        <taxon>Pseudomonadota</taxon>
        <taxon>Alphaproteobacteria</taxon>
        <taxon>Rhodobacterales</taxon>
        <taxon>Roseobacteraceae</taxon>
        <taxon>Roseicyclus</taxon>
    </lineage>
</organism>
<reference evidence="3" key="1">
    <citation type="journal article" date="2019" name="Int. J. Syst. Evol. Microbiol.">
        <title>The Global Catalogue of Microorganisms (GCM) 10K type strain sequencing project: providing services to taxonomists for standard genome sequencing and annotation.</title>
        <authorList>
            <consortium name="The Broad Institute Genomics Platform"/>
            <consortium name="The Broad Institute Genome Sequencing Center for Infectious Disease"/>
            <person name="Wu L."/>
            <person name="Ma J."/>
        </authorList>
    </citation>
    <scope>NUCLEOTIDE SEQUENCE [LARGE SCALE GENOMIC DNA]</scope>
    <source>
        <strain evidence="3">JCM 18015</strain>
    </source>
</reference>